<organism evidence="1">
    <name type="scientific">Anguilla anguilla</name>
    <name type="common">European freshwater eel</name>
    <name type="synonym">Muraena anguilla</name>
    <dbReference type="NCBI Taxonomy" id="7936"/>
    <lineage>
        <taxon>Eukaryota</taxon>
        <taxon>Metazoa</taxon>
        <taxon>Chordata</taxon>
        <taxon>Craniata</taxon>
        <taxon>Vertebrata</taxon>
        <taxon>Euteleostomi</taxon>
        <taxon>Actinopterygii</taxon>
        <taxon>Neopterygii</taxon>
        <taxon>Teleostei</taxon>
        <taxon>Anguilliformes</taxon>
        <taxon>Anguillidae</taxon>
        <taxon>Anguilla</taxon>
    </lineage>
</organism>
<name>A0A0E9VLE6_ANGAN</name>
<sequence>MCYLSTVLYRNFAVGFYTKSLFYKSMKYPSTFSWLYIATNVFKSRSYTMNV</sequence>
<accession>A0A0E9VLE6</accession>
<reference evidence="1" key="2">
    <citation type="journal article" date="2015" name="Fish Shellfish Immunol.">
        <title>Early steps in the European eel (Anguilla anguilla)-Vibrio vulnificus interaction in the gills: Role of the RtxA13 toxin.</title>
        <authorList>
            <person name="Callol A."/>
            <person name="Pajuelo D."/>
            <person name="Ebbesson L."/>
            <person name="Teles M."/>
            <person name="MacKenzie S."/>
            <person name="Amaro C."/>
        </authorList>
    </citation>
    <scope>NUCLEOTIDE SEQUENCE</scope>
</reference>
<proteinExistence type="predicted"/>
<evidence type="ECO:0000313" key="1">
    <source>
        <dbReference type="EMBL" id="JAH78846.1"/>
    </source>
</evidence>
<reference evidence="1" key="1">
    <citation type="submission" date="2014-11" db="EMBL/GenBank/DDBJ databases">
        <authorList>
            <person name="Amaro Gonzalez C."/>
        </authorList>
    </citation>
    <scope>NUCLEOTIDE SEQUENCE</scope>
</reference>
<protein>
    <submittedName>
        <fullName evidence="1">Uncharacterized protein</fullName>
    </submittedName>
</protein>
<dbReference type="EMBL" id="GBXM01029731">
    <property type="protein sequence ID" value="JAH78846.1"/>
    <property type="molecule type" value="Transcribed_RNA"/>
</dbReference>
<dbReference type="AlphaFoldDB" id="A0A0E9VLE6"/>